<evidence type="ECO:0000313" key="2">
    <source>
        <dbReference type="Proteomes" id="UP000298656"/>
    </source>
</evidence>
<dbReference type="KEGG" id="tvl:FAZ95_14555"/>
<dbReference type="RefSeq" id="WP_137333104.1">
    <property type="nucleotide sequence ID" value="NZ_CP040077.1"/>
</dbReference>
<protein>
    <recommendedName>
        <fullName evidence="3">Lactonase</fullName>
    </recommendedName>
</protein>
<dbReference type="EMBL" id="CP040077">
    <property type="protein sequence ID" value="QCP50285.1"/>
    <property type="molecule type" value="Genomic_DNA"/>
</dbReference>
<name>A0A4P8IRF5_9BURK</name>
<accession>A0A4P8IRF5</accession>
<dbReference type="OrthoDB" id="110418at2"/>
<reference evidence="1 2" key="1">
    <citation type="submission" date="2019-05" db="EMBL/GenBank/DDBJ databases">
        <title>Burkholderia sp. DHOD12, isolated from subtropical forest soil.</title>
        <authorList>
            <person name="Gao Z.-H."/>
            <person name="Qiu L.-H."/>
        </authorList>
    </citation>
    <scope>NUCLEOTIDE SEQUENCE [LARGE SCALE GENOMIC DNA]</scope>
    <source>
        <strain evidence="1 2">DHOD12</strain>
    </source>
</reference>
<dbReference type="AlphaFoldDB" id="A0A4P8IRF5"/>
<dbReference type="SUPFAM" id="SSF63829">
    <property type="entry name" value="Calcium-dependent phosphotriesterase"/>
    <property type="match status" value="1"/>
</dbReference>
<keyword evidence="2" id="KW-1185">Reference proteome</keyword>
<organism evidence="1 2">
    <name type="scientific">Trinickia violacea</name>
    <dbReference type="NCBI Taxonomy" id="2571746"/>
    <lineage>
        <taxon>Bacteria</taxon>
        <taxon>Pseudomonadati</taxon>
        <taxon>Pseudomonadota</taxon>
        <taxon>Betaproteobacteria</taxon>
        <taxon>Burkholderiales</taxon>
        <taxon>Burkholderiaceae</taxon>
        <taxon>Trinickia</taxon>
    </lineage>
</organism>
<evidence type="ECO:0008006" key="3">
    <source>
        <dbReference type="Google" id="ProtNLM"/>
    </source>
</evidence>
<sequence>MKSVIRHLASLPAAPVNAARVSKKLPTRGAAPTLHPAPAAHGGLWRRLLLALCGAGVALGAVHAAYAQEPLLPPPAVTTTTIPANGDLNPYGVVFVPDGFPSFGNIAPGDLLVSNFNNAQNVQGTGTTIVKIVPGAKQATTFAQLHATPPSPIGLTMALGVLRGGFVLVGNTPTTDGTFNTIKPGSLIVVNRNGVAVGEFKGTPTINGPWGMTIFDQVDHAKVFVSNVLGGNVVRLDVTVDTNGVHLVKATQVASGYPHRGDPAAVVVGPAGLVYDPVRDVLYVASIVDNAIFAVFGAGNSHHDGGKGVLIYADNKHLHGPLALALGPNGDLFTSNGDAINADPAQPSELVEFTPQGQFVAQLPIDPAPDGAFGVAFRQINNGHVHFAAVNDNTNAVTDWNLPFEQAGQ</sequence>
<evidence type="ECO:0000313" key="1">
    <source>
        <dbReference type="EMBL" id="QCP50285.1"/>
    </source>
</evidence>
<proteinExistence type="predicted"/>
<gene>
    <name evidence="1" type="ORF">FAZ95_14555</name>
</gene>
<dbReference type="Proteomes" id="UP000298656">
    <property type="component" value="Chromosome 1"/>
</dbReference>